<evidence type="ECO:0000256" key="1">
    <source>
        <dbReference type="SAM" id="MobiDB-lite"/>
    </source>
</evidence>
<feature type="compositionally biased region" description="Basic and acidic residues" evidence="1">
    <location>
        <begin position="157"/>
        <end position="166"/>
    </location>
</feature>
<dbReference type="EMBL" id="JAENJH010000002">
    <property type="protein sequence ID" value="MBK1784445.1"/>
    <property type="molecule type" value="Genomic_DNA"/>
</dbReference>
<feature type="domain" description="Recombinase" evidence="2">
    <location>
        <begin position="173"/>
        <end position="283"/>
    </location>
</feature>
<evidence type="ECO:0000259" key="2">
    <source>
        <dbReference type="PROSITE" id="PS51737"/>
    </source>
</evidence>
<feature type="region of interest" description="Disordered" evidence="1">
    <location>
        <begin position="1"/>
        <end position="32"/>
    </location>
</feature>
<sequence>MGDNSDSPLPVVSYARISDDTEDDAHGVRNQHRTNRRTAERLGWQVVKEITDNDISASKANTAREGFQEIVAALPSGVLADGTRFDGVVVLNDDRLARRAADYESFVEALTEEPGRVFGDEHGEKDLYSETVEGMGLVGVVFSKIEARKTRRRMRQWHRDRAEDGKPPGGRRTFGWREDRMTREPTEAKLLADAVEEFIAGRSLNSIVRDWQRLGVKTSTDRDWTTTSLKRLLQNPRLCGYRRIGGQLVHDDHGRPVVGAWEPVVTPEQWQAVDALFRARAGHRIGSDGKPVEALPVDHREHRYLLSGILRCGKTKPDGTVCNAQLRVTRQRDCKHHIYACATKGRGGCGGLGRRGDKVDEYITELVLAKLEQRQSVTKDAGPWVKEAELERIESKLATLTAQWKNDQVTDDFFFANVRDLEQERTNLRNERARHAATTQRAARDTSDVRRRWNLPPEEGGLDIPQKRAYVREALHAVIVLPVGKGNGSRGNFNPDLLVPVWREE</sequence>
<dbReference type="InterPro" id="IPR011109">
    <property type="entry name" value="DNA_bind_recombinase_dom"/>
</dbReference>
<dbReference type="AlphaFoldDB" id="A0A934QPW8"/>
<evidence type="ECO:0000313" key="4">
    <source>
        <dbReference type="Proteomes" id="UP000635245"/>
    </source>
</evidence>
<dbReference type="GO" id="GO:0003677">
    <property type="term" value="F:DNA binding"/>
    <property type="evidence" value="ECO:0007669"/>
    <property type="project" value="InterPro"/>
</dbReference>
<name>A0A934QPW8_9PSEU</name>
<reference evidence="3" key="1">
    <citation type="submission" date="2020-12" db="EMBL/GenBank/DDBJ databases">
        <title>Prauserella sp. ASG 168, a novel actinomycete isolated from cave rock.</title>
        <authorList>
            <person name="Suriyachadkun C."/>
        </authorList>
    </citation>
    <scope>NUCLEOTIDE SEQUENCE</scope>
    <source>
        <strain evidence="3">ASG 168</strain>
    </source>
</reference>
<dbReference type="SMART" id="SM00857">
    <property type="entry name" value="Resolvase"/>
    <property type="match status" value="1"/>
</dbReference>
<dbReference type="PANTHER" id="PTHR30461:SF23">
    <property type="entry name" value="DNA RECOMBINASE-RELATED"/>
    <property type="match status" value="1"/>
</dbReference>
<gene>
    <name evidence="3" type="ORF">JHE00_08905</name>
</gene>
<dbReference type="PROSITE" id="PS51737">
    <property type="entry name" value="RECOMBINASE_DNA_BIND"/>
    <property type="match status" value="1"/>
</dbReference>
<protein>
    <submittedName>
        <fullName evidence="3">Recombinase family protein</fullName>
    </submittedName>
</protein>
<proteinExistence type="predicted"/>
<dbReference type="Gene3D" id="3.90.1750.20">
    <property type="entry name" value="Putative Large Serine Recombinase, Chain B, Domain 2"/>
    <property type="match status" value="1"/>
</dbReference>
<dbReference type="Gene3D" id="3.40.50.1390">
    <property type="entry name" value="Resolvase, N-terminal catalytic domain"/>
    <property type="match status" value="1"/>
</dbReference>
<keyword evidence="4" id="KW-1185">Reference proteome</keyword>
<dbReference type="InterPro" id="IPR036162">
    <property type="entry name" value="Resolvase-like_N_sf"/>
</dbReference>
<dbReference type="InterPro" id="IPR006119">
    <property type="entry name" value="Resolv_N"/>
</dbReference>
<dbReference type="PANTHER" id="PTHR30461">
    <property type="entry name" value="DNA-INVERTASE FROM LAMBDOID PROPHAGE"/>
    <property type="match status" value="1"/>
</dbReference>
<dbReference type="GO" id="GO:0000150">
    <property type="term" value="F:DNA strand exchange activity"/>
    <property type="evidence" value="ECO:0007669"/>
    <property type="project" value="InterPro"/>
</dbReference>
<dbReference type="InterPro" id="IPR038109">
    <property type="entry name" value="DNA_bind_recomb_sf"/>
</dbReference>
<evidence type="ECO:0000313" key="3">
    <source>
        <dbReference type="EMBL" id="MBK1784445.1"/>
    </source>
</evidence>
<dbReference type="RefSeq" id="WP_200316835.1">
    <property type="nucleotide sequence ID" value="NZ_JAENJH010000002.1"/>
</dbReference>
<comment type="caution">
    <text evidence="3">The sequence shown here is derived from an EMBL/GenBank/DDBJ whole genome shotgun (WGS) entry which is preliminary data.</text>
</comment>
<accession>A0A934QPW8</accession>
<feature type="region of interest" description="Disordered" evidence="1">
    <location>
        <begin position="156"/>
        <end position="175"/>
    </location>
</feature>
<dbReference type="Pfam" id="PF07508">
    <property type="entry name" value="Recombinase"/>
    <property type="match status" value="1"/>
</dbReference>
<dbReference type="Proteomes" id="UP000635245">
    <property type="component" value="Unassembled WGS sequence"/>
</dbReference>
<dbReference type="CDD" id="cd00338">
    <property type="entry name" value="Ser_Recombinase"/>
    <property type="match status" value="1"/>
</dbReference>
<organism evidence="3 4">
    <name type="scientific">Prauserella cavernicola</name>
    <dbReference type="NCBI Taxonomy" id="2800127"/>
    <lineage>
        <taxon>Bacteria</taxon>
        <taxon>Bacillati</taxon>
        <taxon>Actinomycetota</taxon>
        <taxon>Actinomycetes</taxon>
        <taxon>Pseudonocardiales</taxon>
        <taxon>Pseudonocardiaceae</taxon>
        <taxon>Prauserella</taxon>
    </lineage>
</organism>
<dbReference type="InterPro" id="IPR050639">
    <property type="entry name" value="SSR_resolvase"/>
</dbReference>
<dbReference type="Pfam" id="PF00239">
    <property type="entry name" value="Resolvase"/>
    <property type="match status" value="1"/>
</dbReference>
<dbReference type="SUPFAM" id="SSF53041">
    <property type="entry name" value="Resolvase-like"/>
    <property type="match status" value="1"/>
</dbReference>